<proteinExistence type="predicted"/>
<evidence type="ECO:0000313" key="1">
    <source>
        <dbReference type="EMBL" id="AWM33058.1"/>
    </source>
</evidence>
<dbReference type="AlphaFoldDB" id="A0A2Z3GIV6"/>
<reference evidence="2" key="1">
    <citation type="submission" date="2018-04" db="EMBL/GenBank/DDBJ databases">
        <title>Complete genome of Antarctic heterotrophic bacterium Hymenobacter nivis.</title>
        <authorList>
            <person name="Terashima M."/>
        </authorList>
    </citation>
    <scope>NUCLEOTIDE SEQUENCE [LARGE SCALE GENOMIC DNA]</scope>
    <source>
        <strain evidence="2">NBRC 111535</strain>
    </source>
</reference>
<evidence type="ECO:0000313" key="2">
    <source>
        <dbReference type="Proteomes" id="UP000245999"/>
    </source>
</evidence>
<sequence>MALVSLAYALCLSVGTMAHEKSKPIPRKNHGYGAMSLSRYKLNLLRQLTRPHARPQEPVAHKIMALLDWFIRELAYCQLPKIIG</sequence>
<dbReference type="Proteomes" id="UP000245999">
    <property type="component" value="Chromosome"/>
</dbReference>
<organism evidence="1 2">
    <name type="scientific">Hymenobacter nivis</name>
    <dbReference type="NCBI Taxonomy" id="1850093"/>
    <lineage>
        <taxon>Bacteria</taxon>
        <taxon>Pseudomonadati</taxon>
        <taxon>Bacteroidota</taxon>
        <taxon>Cytophagia</taxon>
        <taxon>Cytophagales</taxon>
        <taxon>Hymenobacteraceae</taxon>
        <taxon>Hymenobacter</taxon>
    </lineage>
</organism>
<dbReference type="RefSeq" id="WP_109656145.1">
    <property type="nucleotide sequence ID" value="NZ_CP029145.1"/>
</dbReference>
<dbReference type="KEGG" id="hnv:DDQ68_09900"/>
<keyword evidence="2" id="KW-1185">Reference proteome</keyword>
<gene>
    <name evidence="1" type="ORF">DDQ68_09900</name>
</gene>
<name>A0A2Z3GIV6_9BACT</name>
<protein>
    <submittedName>
        <fullName evidence="1">Uncharacterized protein</fullName>
    </submittedName>
</protein>
<accession>A0A2Z3GIV6</accession>
<dbReference type="EMBL" id="CP029145">
    <property type="protein sequence ID" value="AWM33058.1"/>
    <property type="molecule type" value="Genomic_DNA"/>
</dbReference>